<proteinExistence type="predicted"/>
<organism evidence="2">
    <name type="scientific">hydrocarbon metagenome</name>
    <dbReference type="NCBI Taxonomy" id="938273"/>
    <lineage>
        <taxon>unclassified sequences</taxon>
        <taxon>metagenomes</taxon>
        <taxon>ecological metagenomes</taxon>
    </lineage>
</organism>
<evidence type="ECO:0000313" key="2">
    <source>
        <dbReference type="EMBL" id="KUG14176.1"/>
    </source>
</evidence>
<dbReference type="InterPro" id="IPR011051">
    <property type="entry name" value="RmlC_Cupin_sf"/>
</dbReference>
<sequence length="112" mass="12339">MKIVDATRTASSPNPHHVDARKLCEIPAAVVVMITLLPGESLKRHMTPVDVIFYVLEGTGTVEIGDEKATVGKDTLIESPARIPHRWMNESGSLFRVLVIKVPKPTEETKLL</sequence>
<comment type="caution">
    <text evidence="2">The sequence shown here is derived from an EMBL/GenBank/DDBJ whole genome shotgun (WGS) entry which is preliminary data.</text>
</comment>
<dbReference type="PANTHER" id="PTHR37694:SF1">
    <property type="entry name" value="SLR8022 PROTEIN"/>
    <property type="match status" value="1"/>
</dbReference>
<evidence type="ECO:0000259" key="1">
    <source>
        <dbReference type="Pfam" id="PF07883"/>
    </source>
</evidence>
<reference evidence="2" key="1">
    <citation type="journal article" date="2015" name="Proc. Natl. Acad. Sci. U.S.A.">
        <title>Networks of energetic and metabolic interactions define dynamics in microbial communities.</title>
        <authorList>
            <person name="Embree M."/>
            <person name="Liu J.K."/>
            <person name="Al-Bassam M.M."/>
            <person name="Zengler K."/>
        </authorList>
    </citation>
    <scope>NUCLEOTIDE SEQUENCE</scope>
</reference>
<feature type="domain" description="Cupin type-2" evidence="1">
    <location>
        <begin position="33"/>
        <end position="100"/>
    </location>
</feature>
<protein>
    <recommendedName>
        <fullName evidence="1">Cupin type-2 domain-containing protein</fullName>
    </recommendedName>
</protein>
<dbReference type="Gene3D" id="2.60.120.10">
    <property type="entry name" value="Jelly Rolls"/>
    <property type="match status" value="1"/>
</dbReference>
<dbReference type="PANTHER" id="PTHR37694">
    <property type="entry name" value="SLR8022 PROTEIN"/>
    <property type="match status" value="1"/>
</dbReference>
<dbReference type="CDD" id="cd06984">
    <property type="entry name" value="cupin_Moth_1897"/>
    <property type="match status" value="1"/>
</dbReference>
<dbReference type="EMBL" id="LNQE01001692">
    <property type="protein sequence ID" value="KUG14176.1"/>
    <property type="molecule type" value="Genomic_DNA"/>
</dbReference>
<gene>
    <name evidence="2" type="ORF">ASZ90_016193</name>
</gene>
<name>A0A0W8EZW1_9ZZZZ</name>
<dbReference type="InterPro" id="IPR013096">
    <property type="entry name" value="Cupin_2"/>
</dbReference>
<accession>A0A0W8EZW1</accession>
<dbReference type="AlphaFoldDB" id="A0A0W8EZW1"/>
<dbReference type="Pfam" id="PF07883">
    <property type="entry name" value="Cupin_2"/>
    <property type="match status" value="1"/>
</dbReference>
<dbReference type="InterPro" id="IPR014710">
    <property type="entry name" value="RmlC-like_jellyroll"/>
</dbReference>
<dbReference type="SUPFAM" id="SSF51182">
    <property type="entry name" value="RmlC-like cupins"/>
    <property type="match status" value="1"/>
</dbReference>